<dbReference type="SUPFAM" id="SSF52833">
    <property type="entry name" value="Thioredoxin-like"/>
    <property type="match status" value="1"/>
</dbReference>
<reference evidence="4 5" key="1">
    <citation type="submission" date="2016-10" db="EMBL/GenBank/DDBJ databases">
        <authorList>
            <person name="de Groot N.N."/>
        </authorList>
    </citation>
    <scope>NUCLEOTIDE SEQUENCE [LARGE SCALE GENOMIC DNA]</scope>
    <source>
        <strain evidence="4 5">DSM 27842</strain>
    </source>
</reference>
<dbReference type="PIRSF" id="PIRSF006386">
    <property type="entry name" value="HCCAis_GSTk"/>
    <property type="match status" value="1"/>
</dbReference>
<feature type="domain" description="DSBA-like thioredoxin" evidence="3">
    <location>
        <begin position="4"/>
        <end position="192"/>
    </location>
</feature>
<evidence type="ECO:0000259" key="3">
    <source>
        <dbReference type="Pfam" id="PF01323"/>
    </source>
</evidence>
<dbReference type="PANTHER" id="PTHR42943:SF2">
    <property type="entry name" value="GLUTATHIONE S-TRANSFERASE KAPPA 1"/>
    <property type="match status" value="1"/>
</dbReference>
<dbReference type="InterPro" id="IPR051924">
    <property type="entry name" value="GST_Kappa/NadH"/>
</dbReference>
<dbReference type="GO" id="GO:0004602">
    <property type="term" value="F:glutathione peroxidase activity"/>
    <property type="evidence" value="ECO:0007669"/>
    <property type="project" value="TreeGrafter"/>
</dbReference>
<dbReference type="Gene3D" id="3.40.30.10">
    <property type="entry name" value="Glutaredoxin"/>
    <property type="match status" value="1"/>
</dbReference>
<keyword evidence="1 4" id="KW-0413">Isomerase</keyword>
<feature type="active site" description="Nucleophile" evidence="2">
    <location>
        <position position="12"/>
    </location>
</feature>
<evidence type="ECO:0000313" key="4">
    <source>
        <dbReference type="EMBL" id="SEO77976.1"/>
    </source>
</evidence>
<comment type="similarity">
    <text evidence="1">Belongs to the GST superfamily. NadH family.</text>
</comment>
<dbReference type="EC" id="5.99.1.4" evidence="1"/>
<dbReference type="GO" id="GO:1901170">
    <property type="term" value="P:naphthalene catabolic process"/>
    <property type="evidence" value="ECO:0007669"/>
    <property type="project" value="InterPro"/>
</dbReference>
<dbReference type="InterPro" id="IPR044087">
    <property type="entry name" value="NahD-like"/>
</dbReference>
<dbReference type="RefSeq" id="WP_093118367.1">
    <property type="nucleotide sequence ID" value="NZ_FODS01000012.1"/>
</dbReference>
<dbReference type="PANTHER" id="PTHR42943">
    <property type="entry name" value="GLUTATHIONE S-TRANSFERASE KAPPA"/>
    <property type="match status" value="1"/>
</dbReference>
<dbReference type="Proteomes" id="UP000198893">
    <property type="component" value="Unassembled WGS sequence"/>
</dbReference>
<dbReference type="InterPro" id="IPR001853">
    <property type="entry name" value="DSBA-like_thioredoxin_dom"/>
</dbReference>
<evidence type="ECO:0000256" key="1">
    <source>
        <dbReference type="PIRNR" id="PIRNR006386"/>
    </source>
</evidence>
<organism evidence="4 5">
    <name type="scientific">Salinihabitans flavidus</name>
    <dbReference type="NCBI Taxonomy" id="569882"/>
    <lineage>
        <taxon>Bacteria</taxon>
        <taxon>Pseudomonadati</taxon>
        <taxon>Pseudomonadota</taxon>
        <taxon>Alphaproteobacteria</taxon>
        <taxon>Rhodobacterales</taxon>
        <taxon>Roseobacteraceae</taxon>
        <taxon>Salinihabitans</taxon>
    </lineage>
</organism>
<evidence type="ECO:0000313" key="5">
    <source>
        <dbReference type="Proteomes" id="UP000198893"/>
    </source>
</evidence>
<dbReference type="GO" id="GO:0004364">
    <property type="term" value="F:glutathione transferase activity"/>
    <property type="evidence" value="ECO:0007669"/>
    <property type="project" value="TreeGrafter"/>
</dbReference>
<keyword evidence="5" id="KW-1185">Reference proteome</keyword>
<proteinExistence type="inferred from homology"/>
<dbReference type="InterPro" id="IPR036249">
    <property type="entry name" value="Thioredoxin-like_sf"/>
</dbReference>
<dbReference type="GO" id="GO:0018845">
    <property type="term" value="F:2-hydroxychromene-2-carboxylate isomerase activity"/>
    <property type="evidence" value="ECO:0007669"/>
    <property type="project" value="UniProtKB-UniRule"/>
</dbReference>
<sequence length="199" mass="21553">MAHIDYFFSTISPYTYLAGRQLEEIAARHGATITYKPLDIISLFARTGGTPPAERHPVRQDYRAQDLPRRARILNMPLNLKPAHFPTNAAPSSYALISAQAEGGGDVGALAHAFTRAVWAEEKDIADDTVIHACLSGAGFDPALADRGLLAGAEAYIANLEEAVEKGAFGSPFYITDDGQKFWGQDRLADLDWYLSGAA</sequence>
<dbReference type="GO" id="GO:0006749">
    <property type="term" value="P:glutathione metabolic process"/>
    <property type="evidence" value="ECO:0007669"/>
    <property type="project" value="TreeGrafter"/>
</dbReference>
<name>A0A1H8SHI2_9RHOB</name>
<dbReference type="Pfam" id="PF01323">
    <property type="entry name" value="DSBA"/>
    <property type="match status" value="1"/>
</dbReference>
<gene>
    <name evidence="4" type="ORF">SAMN04490248_11228</name>
</gene>
<evidence type="ECO:0000256" key="2">
    <source>
        <dbReference type="PIRSR" id="PIRSR006386-1"/>
    </source>
</evidence>
<dbReference type="CDD" id="cd03022">
    <property type="entry name" value="DsbA_HCCA_Iso"/>
    <property type="match status" value="1"/>
</dbReference>
<protein>
    <recommendedName>
        <fullName evidence="1">2-hydroxychromene-2-carboxylate isomerase</fullName>
        <ecNumber evidence="1">5.99.1.4</ecNumber>
    </recommendedName>
</protein>
<accession>A0A1H8SHI2</accession>
<dbReference type="EMBL" id="FODS01000012">
    <property type="protein sequence ID" value="SEO77976.1"/>
    <property type="molecule type" value="Genomic_DNA"/>
</dbReference>
<dbReference type="InterPro" id="IPR014440">
    <property type="entry name" value="HCCAis_GSTk"/>
</dbReference>
<comment type="catalytic activity">
    <reaction evidence="1">
        <text>2-hydroxychromene-2-carboxylate = (3E)-4-(2-hydroxyphenyl)-2-oxobut-3-enoate</text>
        <dbReference type="Rhea" id="RHEA:27401"/>
        <dbReference type="ChEBI" id="CHEBI:59350"/>
        <dbReference type="ChEBI" id="CHEBI:59353"/>
        <dbReference type="EC" id="5.99.1.4"/>
    </reaction>
</comment>
<dbReference type="STRING" id="569882.SAMN04490248_11228"/>
<dbReference type="OrthoDB" id="5244108at2"/>
<dbReference type="AlphaFoldDB" id="A0A1H8SHI2"/>